<accession>A0A0L0C641</accession>
<comment type="caution">
    <text evidence="9">The sequence shown here is derived from an EMBL/GenBank/DDBJ whole genome shotgun (WGS) entry which is preliminary data.</text>
</comment>
<dbReference type="OrthoDB" id="5831905at2759"/>
<evidence type="ECO:0000256" key="5">
    <source>
        <dbReference type="ARBA" id="ARBA00023136"/>
    </source>
</evidence>
<feature type="compositionally biased region" description="Basic and acidic residues" evidence="6">
    <location>
        <begin position="491"/>
        <end position="501"/>
    </location>
</feature>
<dbReference type="GO" id="GO:0008381">
    <property type="term" value="F:mechanosensitive monoatomic ion channel activity"/>
    <property type="evidence" value="ECO:0007669"/>
    <property type="project" value="TreeGrafter"/>
</dbReference>
<evidence type="ECO:0000256" key="2">
    <source>
        <dbReference type="ARBA" id="ARBA00006510"/>
    </source>
</evidence>
<feature type="compositionally biased region" description="Basic and acidic residues" evidence="6">
    <location>
        <begin position="509"/>
        <end position="523"/>
    </location>
</feature>
<evidence type="ECO:0000256" key="4">
    <source>
        <dbReference type="ARBA" id="ARBA00022989"/>
    </source>
</evidence>
<feature type="region of interest" description="Disordered" evidence="6">
    <location>
        <begin position="651"/>
        <end position="695"/>
    </location>
</feature>
<sequence length="830" mass="95195">MEKTFPQYGDFKIAENILTLINNQGQVWMGIFFSPGLVLINLVKLVIMMYFRSWIVLTCNVPHEVVFKASKSNNFYLSLLLTMLFLCVLPVGYAIVWLRPSWHCGPFSDYTRISEFITNTTRDALPQQLHDPLNYLTSSSTVIPLLLLLILIIYYLVSLTGALREANQDLRTQLQKEREEERKKFFKVPETKPAENTSATLTNRWRKVLEASSPVTPTQAPDFESEEYKNQARKELISRIMKKALRKGSATSDEDSFVRQGRDDDDTDTEHHDSLPHDEEGKEKKVGLSKLQQIRRTRKPSLVDIVQIAKSEREKERVLQQHSSNGNRESHPKGRFKLEKLDKKDERDKEKEKEKDKDKDKEKEKDKEQADSGNDPEIKTRVINERRESLLRKSHEGENREKEKEKENETEKETEKEDKKEDKKDKVKERDKDKEKDKQSSPSDYRRRIYESLKRKKRDDKDKSNLEKQGSQEKPKENDIPESPSKTEVSTLEKPKNSEKRKSFRRRDKSPVVKEKPKDDEANTKSSFKVVDEKNSSSSPDEKTSPPAMEHFHNLSGKFKFKRHKNKMSTEPEVFKFESDKIKANRNSDIATTPTWEHLETELHSPKLNEEVTTPTSAHHINLGGDKLASLSRQGRKKIGSLLALVKEAVNTKKLDQDQQSDESPTQLPETAIDIPATPESELPTTPSNNTFILPSATPVSTITSIQPYIMPRAPLEDPEDLELPSYNNYMTTENTNTLPLKDPEELDQPGPIIFPQRSISQRRRPTDRPIATRQDSTTSTWSDIIPTITISTTGDGEDQSQTSPKNGSVTSPVPGPSVNIIKINIENDK</sequence>
<keyword evidence="10" id="KW-1185">Reference proteome</keyword>
<dbReference type="InterPro" id="IPR038900">
    <property type="entry name" value="TMC"/>
</dbReference>
<feature type="compositionally biased region" description="Polar residues" evidence="6">
    <location>
        <begin position="194"/>
        <end position="203"/>
    </location>
</feature>
<feature type="transmembrane region" description="Helical" evidence="7">
    <location>
        <begin position="75"/>
        <end position="98"/>
    </location>
</feature>
<dbReference type="EMBL" id="JRES01000850">
    <property type="protein sequence ID" value="KNC27755.1"/>
    <property type="molecule type" value="Genomic_DNA"/>
</dbReference>
<feature type="compositionally biased region" description="Basic and acidic residues" evidence="6">
    <location>
        <begin position="597"/>
        <end position="610"/>
    </location>
</feature>
<dbReference type="AlphaFoldDB" id="A0A0L0C641"/>
<keyword evidence="4 7" id="KW-1133">Transmembrane helix</keyword>
<reference evidence="9 10" key="1">
    <citation type="journal article" date="2015" name="Nat. Commun.">
        <title>Lucilia cuprina genome unlocks parasitic fly biology to underpin future interventions.</title>
        <authorList>
            <person name="Anstead C.A."/>
            <person name="Korhonen P.K."/>
            <person name="Young N.D."/>
            <person name="Hall R.S."/>
            <person name="Jex A.R."/>
            <person name="Murali S.C."/>
            <person name="Hughes D.S."/>
            <person name="Lee S.F."/>
            <person name="Perry T."/>
            <person name="Stroehlein A.J."/>
            <person name="Ansell B.R."/>
            <person name="Breugelmans B."/>
            <person name="Hofmann A."/>
            <person name="Qu J."/>
            <person name="Dugan S."/>
            <person name="Lee S.L."/>
            <person name="Chao H."/>
            <person name="Dinh H."/>
            <person name="Han Y."/>
            <person name="Doddapaneni H.V."/>
            <person name="Worley K.C."/>
            <person name="Muzny D.M."/>
            <person name="Ioannidis P."/>
            <person name="Waterhouse R.M."/>
            <person name="Zdobnov E.M."/>
            <person name="James P.J."/>
            <person name="Bagnall N.H."/>
            <person name="Kotze A.C."/>
            <person name="Gibbs R.A."/>
            <person name="Richards S."/>
            <person name="Batterham P."/>
            <person name="Gasser R.B."/>
        </authorList>
    </citation>
    <scope>NUCLEOTIDE SEQUENCE [LARGE SCALE GENOMIC DNA]</scope>
    <source>
        <strain evidence="9 10">LS</strain>
        <tissue evidence="9">Full body</tissue>
    </source>
</reference>
<feature type="compositionally biased region" description="Basic and acidic residues" evidence="6">
    <location>
        <begin position="328"/>
        <end position="479"/>
    </location>
</feature>
<feature type="region of interest" description="Disordered" evidence="6">
    <location>
        <begin position="244"/>
        <end position="565"/>
    </location>
</feature>
<feature type="compositionally biased region" description="Polar residues" evidence="6">
    <location>
        <begin position="586"/>
        <end position="595"/>
    </location>
</feature>
<dbReference type="GO" id="GO:0005886">
    <property type="term" value="C:plasma membrane"/>
    <property type="evidence" value="ECO:0007669"/>
    <property type="project" value="InterPro"/>
</dbReference>
<protein>
    <recommendedName>
        <fullName evidence="8">TMC domain-containing protein</fullName>
    </recommendedName>
</protein>
<feature type="region of interest" description="Disordered" evidence="6">
    <location>
        <begin position="586"/>
        <end position="623"/>
    </location>
</feature>
<dbReference type="Proteomes" id="UP000037069">
    <property type="component" value="Unassembled WGS sequence"/>
</dbReference>
<evidence type="ECO:0000256" key="1">
    <source>
        <dbReference type="ARBA" id="ARBA00004141"/>
    </source>
</evidence>
<evidence type="ECO:0000256" key="3">
    <source>
        <dbReference type="ARBA" id="ARBA00022692"/>
    </source>
</evidence>
<feature type="domain" description="TMC" evidence="8">
    <location>
        <begin position="7"/>
        <end position="70"/>
    </location>
</feature>
<feature type="compositionally biased region" description="Polar residues" evidence="6">
    <location>
        <begin position="800"/>
        <end position="812"/>
    </location>
</feature>
<feature type="compositionally biased region" description="Basic and acidic residues" evidence="6">
    <location>
        <begin position="530"/>
        <end position="544"/>
    </location>
</feature>
<dbReference type="InterPro" id="IPR012496">
    <property type="entry name" value="TMC_dom"/>
</dbReference>
<feature type="transmembrane region" description="Helical" evidence="7">
    <location>
        <begin position="27"/>
        <end position="47"/>
    </location>
</feature>
<keyword evidence="3 7" id="KW-0812">Transmembrane</keyword>
<comment type="subcellular location">
    <subcellularLocation>
        <location evidence="1">Membrane</location>
        <topology evidence="1">Multi-pass membrane protein</topology>
    </subcellularLocation>
</comment>
<dbReference type="PANTHER" id="PTHR23302:SF40">
    <property type="entry name" value="TRANSMEMBRANE CHANNEL-LIKE PROTEIN"/>
    <property type="match status" value="1"/>
</dbReference>
<feature type="compositionally biased region" description="Polar residues" evidence="6">
    <location>
        <begin position="683"/>
        <end position="695"/>
    </location>
</feature>
<dbReference type="PANTHER" id="PTHR23302">
    <property type="entry name" value="TRANSMEMBRANE CHANNEL-RELATED"/>
    <property type="match status" value="1"/>
</dbReference>
<feature type="transmembrane region" description="Helical" evidence="7">
    <location>
        <begin position="142"/>
        <end position="163"/>
    </location>
</feature>
<dbReference type="OMA" id="DDRCVQE"/>
<feature type="region of interest" description="Disordered" evidence="6">
    <location>
        <begin position="210"/>
        <end position="229"/>
    </location>
</feature>
<feature type="compositionally biased region" description="Basic and acidic residues" evidence="6">
    <location>
        <begin position="310"/>
        <end position="319"/>
    </location>
</feature>
<evidence type="ECO:0000259" key="8">
    <source>
        <dbReference type="Pfam" id="PF07810"/>
    </source>
</evidence>
<feature type="region of interest" description="Disordered" evidence="6">
    <location>
        <begin position="181"/>
        <end position="203"/>
    </location>
</feature>
<name>A0A0L0C641_LUCCU</name>
<feature type="compositionally biased region" description="Low complexity" evidence="6">
    <location>
        <begin position="727"/>
        <end position="738"/>
    </location>
</feature>
<feature type="compositionally biased region" description="Low complexity" evidence="6">
    <location>
        <begin position="777"/>
        <end position="794"/>
    </location>
</feature>
<evidence type="ECO:0000256" key="6">
    <source>
        <dbReference type="SAM" id="MobiDB-lite"/>
    </source>
</evidence>
<comment type="similarity">
    <text evidence="2">Belongs to the TMC family.</text>
</comment>
<feature type="region of interest" description="Disordered" evidence="6">
    <location>
        <begin position="716"/>
        <end position="830"/>
    </location>
</feature>
<feature type="compositionally biased region" description="Basic and acidic residues" evidence="6">
    <location>
        <begin position="269"/>
        <end position="286"/>
    </location>
</feature>
<evidence type="ECO:0000313" key="10">
    <source>
        <dbReference type="Proteomes" id="UP000037069"/>
    </source>
</evidence>
<organism evidence="9 10">
    <name type="scientific">Lucilia cuprina</name>
    <name type="common">Green bottle fly</name>
    <name type="synonym">Australian sheep blowfly</name>
    <dbReference type="NCBI Taxonomy" id="7375"/>
    <lineage>
        <taxon>Eukaryota</taxon>
        <taxon>Metazoa</taxon>
        <taxon>Ecdysozoa</taxon>
        <taxon>Arthropoda</taxon>
        <taxon>Hexapoda</taxon>
        <taxon>Insecta</taxon>
        <taxon>Pterygota</taxon>
        <taxon>Neoptera</taxon>
        <taxon>Endopterygota</taxon>
        <taxon>Diptera</taxon>
        <taxon>Brachycera</taxon>
        <taxon>Muscomorpha</taxon>
        <taxon>Oestroidea</taxon>
        <taxon>Calliphoridae</taxon>
        <taxon>Luciliinae</taxon>
        <taxon>Lucilia</taxon>
    </lineage>
</organism>
<evidence type="ECO:0000256" key="7">
    <source>
        <dbReference type="SAM" id="Phobius"/>
    </source>
</evidence>
<evidence type="ECO:0000313" key="9">
    <source>
        <dbReference type="EMBL" id="KNC27755.1"/>
    </source>
</evidence>
<gene>
    <name evidence="9" type="ORF">FF38_03125</name>
</gene>
<keyword evidence="5 7" id="KW-0472">Membrane</keyword>
<dbReference type="Pfam" id="PF07810">
    <property type="entry name" value="TMC"/>
    <property type="match status" value="1"/>
</dbReference>
<proteinExistence type="inferred from homology"/>
<feature type="compositionally biased region" description="Basic and acidic residues" evidence="6">
    <location>
        <begin position="181"/>
        <end position="193"/>
    </location>
</feature>